<comment type="caution">
    <text evidence="1">The sequence shown here is derived from an EMBL/GenBank/DDBJ whole genome shotgun (WGS) entry which is preliminary data.</text>
</comment>
<accession>A0AAV4RXE7</accession>
<proteinExistence type="predicted"/>
<evidence type="ECO:0000313" key="1">
    <source>
        <dbReference type="EMBL" id="GIY26415.1"/>
    </source>
</evidence>
<dbReference type="Proteomes" id="UP001054837">
    <property type="component" value="Unassembled WGS sequence"/>
</dbReference>
<reference evidence="1 2" key="1">
    <citation type="submission" date="2021-06" db="EMBL/GenBank/DDBJ databases">
        <title>Caerostris darwini draft genome.</title>
        <authorList>
            <person name="Kono N."/>
            <person name="Arakawa K."/>
        </authorList>
    </citation>
    <scope>NUCLEOTIDE SEQUENCE [LARGE SCALE GENOMIC DNA]</scope>
</reference>
<keyword evidence="2" id="KW-1185">Reference proteome</keyword>
<gene>
    <name evidence="1" type="ORF">CDAR_570041</name>
</gene>
<dbReference type="EMBL" id="BPLQ01006940">
    <property type="protein sequence ID" value="GIY26415.1"/>
    <property type="molecule type" value="Genomic_DNA"/>
</dbReference>
<evidence type="ECO:0000313" key="2">
    <source>
        <dbReference type="Proteomes" id="UP001054837"/>
    </source>
</evidence>
<protein>
    <submittedName>
        <fullName evidence="1">Uncharacterized protein</fullName>
    </submittedName>
</protein>
<organism evidence="1 2">
    <name type="scientific">Caerostris darwini</name>
    <dbReference type="NCBI Taxonomy" id="1538125"/>
    <lineage>
        <taxon>Eukaryota</taxon>
        <taxon>Metazoa</taxon>
        <taxon>Ecdysozoa</taxon>
        <taxon>Arthropoda</taxon>
        <taxon>Chelicerata</taxon>
        <taxon>Arachnida</taxon>
        <taxon>Araneae</taxon>
        <taxon>Araneomorphae</taxon>
        <taxon>Entelegynae</taxon>
        <taxon>Araneoidea</taxon>
        <taxon>Araneidae</taxon>
        <taxon>Caerostris</taxon>
    </lineage>
</organism>
<sequence length="146" mass="15535">MMGEKYQEAGKFEPSQTHAKASNLLICNISKSPTPDKDPRKTISFGATVNGVGSNLAGFALNQWQIEAGSGISPDRSRRSRSGSYIGYCFYRGSVRDATASNVIACRSPGLILLSASGTIVLRFCSNAASYAGMPFSQIRDSPCLA</sequence>
<dbReference type="AlphaFoldDB" id="A0AAV4RXE7"/>
<name>A0AAV4RXE7_9ARAC</name>